<proteinExistence type="inferred from homology"/>
<comment type="similarity">
    <text evidence="2 9">Belongs to the cytochrome P450 family.</text>
</comment>
<keyword evidence="5 9" id="KW-0560">Oxidoreductase</keyword>
<evidence type="ECO:0000313" key="11">
    <source>
        <dbReference type="EMBL" id="TPX18102.1"/>
    </source>
</evidence>
<dbReference type="AlphaFoldDB" id="A0A507B719"/>
<evidence type="ECO:0000256" key="6">
    <source>
        <dbReference type="ARBA" id="ARBA00023004"/>
    </source>
</evidence>
<evidence type="ECO:0000256" key="2">
    <source>
        <dbReference type="ARBA" id="ARBA00010617"/>
    </source>
</evidence>
<dbReference type="GO" id="GO:0004497">
    <property type="term" value="F:monooxygenase activity"/>
    <property type="evidence" value="ECO:0007669"/>
    <property type="project" value="UniProtKB-KW"/>
</dbReference>
<dbReference type="PRINTS" id="PR00463">
    <property type="entry name" value="EP450I"/>
</dbReference>
<protein>
    <recommendedName>
        <fullName evidence="13">Cytochrome P450</fullName>
    </recommendedName>
</protein>
<evidence type="ECO:0000256" key="1">
    <source>
        <dbReference type="ARBA" id="ARBA00001971"/>
    </source>
</evidence>
<organism evidence="11 12">
    <name type="scientific">Thyridium curvatum</name>
    <dbReference type="NCBI Taxonomy" id="1093900"/>
    <lineage>
        <taxon>Eukaryota</taxon>
        <taxon>Fungi</taxon>
        <taxon>Dikarya</taxon>
        <taxon>Ascomycota</taxon>
        <taxon>Pezizomycotina</taxon>
        <taxon>Sordariomycetes</taxon>
        <taxon>Sordariomycetidae</taxon>
        <taxon>Thyridiales</taxon>
        <taxon>Thyridiaceae</taxon>
        <taxon>Thyridium</taxon>
    </lineage>
</organism>
<evidence type="ECO:0000256" key="3">
    <source>
        <dbReference type="ARBA" id="ARBA00022617"/>
    </source>
</evidence>
<keyword evidence="7 9" id="KW-0503">Monooxygenase</keyword>
<dbReference type="Gene3D" id="1.10.630.10">
    <property type="entry name" value="Cytochrome P450"/>
    <property type="match status" value="1"/>
</dbReference>
<dbReference type="InterPro" id="IPR002401">
    <property type="entry name" value="Cyt_P450_E_grp-I"/>
</dbReference>
<dbReference type="PANTHER" id="PTHR24305:SF29">
    <property type="entry name" value="BENZOATE-PARA-HYDROXYLASE"/>
    <property type="match status" value="1"/>
</dbReference>
<evidence type="ECO:0000256" key="9">
    <source>
        <dbReference type="RuleBase" id="RU000461"/>
    </source>
</evidence>
<dbReference type="OrthoDB" id="1470350at2759"/>
<dbReference type="STRING" id="1093900.A0A507B719"/>
<accession>A0A507B719</accession>
<keyword evidence="10" id="KW-0812">Transmembrane</keyword>
<dbReference type="CDD" id="cd11058">
    <property type="entry name" value="CYP60B-like"/>
    <property type="match status" value="1"/>
</dbReference>
<dbReference type="EMBL" id="SKBQ01000120">
    <property type="protein sequence ID" value="TPX18102.1"/>
    <property type="molecule type" value="Genomic_DNA"/>
</dbReference>
<dbReference type="GO" id="GO:0016705">
    <property type="term" value="F:oxidoreductase activity, acting on paired donors, with incorporation or reduction of molecular oxygen"/>
    <property type="evidence" value="ECO:0007669"/>
    <property type="project" value="InterPro"/>
</dbReference>
<gene>
    <name evidence="11" type="ORF">E0L32_011826</name>
</gene>
<name>A0A507B719_9PEZI</name>
<evidence type="ECO:0000256" key="8">
    <source>
        <dbReference type="PIRSR" id="PIRSR602401-1"/>
    </source>
</evidence>
<keyword evidence="10" id="KW-0472">Membrane</keyword>
<comment type="caution">
    <text evidence="11">The sequence shown here is derived from an EMBL/GenBank/DDBJ whole genome shotgun (WGS) entry which is preliminary data.</text>
</comment>
<evidence type="ECO:0000256" key="5">
    <source>
        <dbReference type="ARBA" id="ARBA00023002"/>
    </source>
</evidence>
<dbReference type="InterPro" id="IPR050121">
    <property type="entry name" value="Cytochrome_P450_monoxygenase"/>
</dbReference>
<comment type="cofactor">
    <cofactor evidence="1 8">
        <name>heme</name>
        <dbReference type="ChEBI" id="CHEBI:30413"/>
    </cofactor>
</comment>
<evidence type="ECO:0000256" key="10">
    <source>
        <dbReference type="SAM" id="Phobius"/>
    </source>
</evidence>
<dbReference type="InterPro" id="IPR036396">
    <property type="entry name" value="Cyt_P450_sf"/>
</dbReference>
<dbReference type="Proteomes" id="UP000319257">
    <property type="component" value="Unassembled WGS sequence"/>
</dbReference>
<keyword evidence="12" id="KW-1185">Reference proteome</keyword>
<keyword evidence="3 8" id="KW-0349">Heme</keyword>
<evidence type="ECO:0000256" key="4">
    <source>
        <dbReference type="ARBA" id="ARBA00022723"/>
    </source>
</evidence>
<dbReference type="InterPro" id="IPR017972">
    <property type="entry name" value="Cyt_P450_CS"/>
</dbReference>
<dbReference type="GO" id="GO:0020037">
    <property type="term" value="F:heme binding"/>
    <property type="evidence" value="ECO:0007669"/>
    <property type="project" value="InterPro"/>
</dbReference>
<sequence length="492" mass="56045">MIPTYETAAALGLATIVCLTVRGVYLAFLHPLAKIPGPKLYALTDWIYLCYVAFGIWPYKLKKLHEKYGSTVRFSPNEISTIHPEAWKQVYGHKKETSQQFLKDPDFYDASATPVKDIIHADNDGHKRMRRVMAHAFSEKALRGQSDILNHHVNHFISGIAERMGQGPVDITLWYTFATYDVVGDLAFGQSFGCLEKGVFDPAVASVQNSIKFGTVGQIVIRHPWVAPFFNLFVPRHIVHDFEYNIQRGEQIVKDRIDGIVKGPEHQDLLDLVLRHNDEKGLSRDEIATNATTLIIAGSDTTGSILAGTTYNILMNREKYDRLVGEIRERFASEEEINIGTVNDLPYLLAVFDESFRLYPPVPVGLPRVTPPGGCFIDGYFLPENSKVSIPHLTAYHFPGFWTDPEKFIPERWLGDARYADDRRDILHPFSTGPRNCIGKNLAYAEMRLIMTRLLWRFDLHIRPESQGWHDQRIYFAWEKGPLMVDVTAVKR</sequence>
<dbReference type="GO" id="GO:0005506">
    <property type="term" value="F:iron ion binding"/>
    <property type="evidence" value="ECO:0007669"/>
    <property type="project" value="InterPro"/>
</dbReference>
<dbReference type="GeneID" id="41979273"/>
<dbReference type="PRINTS" id="PR00385">
    <property type="entry name" value="P450"/>
</dbReference>
<keyword evidence="6 8" id="KW-0408">Iron</keyword>
<evidence type="ECO:0000256" key="7">
    <source>
        <dbReference type="ARBA" id="ARBA00023033"/>
    </source>
</evidence>
<evidence type="ECO:0008006" key="13">
    <source>
        <dbReference type="Google" id="ProtNLM"/>
    </source>
</evidence>
<dbReference type="InterPro" id="IPR001128">
    <property type="entry name" value="Cyt_P450"/>
</dbReference>
<dbReference type="Pfam" id="PF00067">
    <property type="entry name" value="p450"/>
    <property type="match status" value="1"/>
</dbReference>
<dbReference type="PROSITE" id="PS00086">
    <property type="entry name" value="CYTOCHROME_P450"/>
    <property type="match status" value="1"/>
</dbReference>
<dbReference type="RefSeq" id="XP_030999813.1">
    <property type="nucleotide sequence ID" value="XM_031134598.1"/>
</dbReference>
<feature type="binding site" description="axial binding residue" evidence="8">
    <location>
        <position position="437"/>
    </location>
    <ligand>
        <name>heme</name>
        <dbReference type="ChEBI" id="CHEBI:30413"/>
    </ligand>
    <ligandPart>
        <name>Fe</name>
        <dbReference type="ChEBI" id="CHEBI:18248"/>
    </ligandPart>
</feature>
<evidence type="ECO:0000313" key="12">
    <source>
        <dbReference type="Proteomes" id="UP000319257"/>
    </source>
</evidence>
<dbReference type="InParanoid" id="A0A507B719"/>
<dbReference type="PANTHER" id="PTHR24305">
    <property type="entry name" value="CYTOCHROME P450"/>
    <property type="match status" value="1"/>
</dbReference>
<dbReference type="SUPFAM" id="SSF48264">
    <property type="entry name" value="Cytochrome P450"/>
    <property type="match status" value="1"/>
</dbReference>
<feature type="transmembrane region" description="Helical" evidence="10">
    <location>
        <begin position="7"/>
        <end position="28"/>
    </location>
</feature>
<keyword evidence="4 8" id="KW-0479">Metal-binding</keyword>
<reference evidence="11 12" key="1">
    <citation type="submission" date="2019-06" db="EMBL/GenBank/DDBJ databases">
        <title>Draft genome sequence of the filamentous fungus Phialemoniopsis curvata isolated from diesel fuel.</title>
        <authorList>
            <person name="Varaljay V.A."/>
            <person name="Lyon W.J."/>
            <person name="Crouch A.L."/>
            <person name="Drake C.E."/>
            <person name="Hollomon J.M."/>
            <person name="Nadeau L.J."/>
            <person name="Nunn H.S."/>
            <person name="Stevenson B.S."/>
            <person name="Bojanowski C.L."/>
            <person name="Crookes-Goodson W.J."/>
        </authorList>
    </citation>
    <scope>NUCLEOTIDE SEQUENCE [LARGE SCALE GENOMIC DNA]</scope>
    <source>
        <strain evidence="11 12">D216</strain>
    </source>
</reference>
<keyword evidence="10" id="KW-1133">Transmembrane helix</keyword>